<keyword evidence="4" id="KW-0540">Nuclease</keyword>
<dbReference type="SMART" id="SM00343">
    <property type="entry name" value="ZnF_C2HC"/>
    <property type="match status" value="2"/>
</dbReference>
<dbReference type="Pfam" id="PF03732">
    <property type="entry name" value="Retrotrans_gag"/>
    <property type="match status" value="1"/>
</dbReference>
<gene>
    <name evidence="11" type="ORF">Tco_0800812</name>
</gene>
<evidence type="ECO:0000313" key="11">
    <source>
        <dbReference type="EMBL" id="GJS93844.1"/>
    </source>
</evidence>
<reference evidence="11" key="2">
    <citation type="submission" date="2022-01" db="EMBL/GenBank/DDBJ databases">
        <authorList>
            <person name="Yamashiro T."/>
            <person name="Shiraishi A."/>
            <person name="Satake H."/>
            <person name="Nakayama K."/>
        </authorList>
    </citation>
    <scope>NUCLEOTIDE SEQUENCE</scope>
</reference>
<evidence type="ECO:0000256" key="9">
    <source>
        <dbReference type="SAM" id="MobiDB-lite"/>
    </source>
</evidence>
<dbReference type="EMBL" id="BQNB010011687">
    <property type="protein sequence ID" value="GJS93844.1"/>
    <property type="molecule type" value="Genomic_DNA"/>
</dbReference>
<reference evidence="11" key="1">
    <citation type="journal article" date="2022" name="Int. J. Mol. Sci.">
        <title>Draft Genome of Tanacetum Coccineum: Genomic Comparison of Closely Related Tanacetum-Family Plants.</title>
        <authorList>
            <person name="Yamashiro T."/>
            <person name="Shiraishi A."/>
            <person name="Nakayama K."/>
            <person name="Satake H."/>
        </authorList>
    </citation>
    <scope>NUCLEOTIDE SEQUENCE</scope>
</reference>
<dbReference type="Pfam" id="PF17917">
    <property type="entry name" value="RT_RNaseH"/>
    <property type="match status" value="1"/>
</dbReference>
<dbReference type="PANTHER" id="PTHR37984:SF5">
    <property type="entry name" value="PROTEIN NYNRIN-LIKE"/>
    <property type="match status" value="1"/>
</dbReference>
<evidence type="ECO:0000256" key="6">
    <source>
        <dbReference type="ARBA" id="ARBA00022801"/>
    </source>
</evidence>
<dbReference type="InterPro" id="IPR021109">
    <property type="entry name" value="Peptidase_aspartic_dom_sf"/>
</dbReference>
<evidence type="ECO:0000259" key="10">
    <source>
        <dbReference type="PROSITE" id="PS50158"/>
    </source>
</evidence>
<dbReference type="Proteomes" id="UP001151760">
    <property type="component" value="Unassembled WGS sequence"/>
</dbReference>
<feature type="region of interest" description="Disordered" evidence="9">
    <location>
        <begin position="219"/>
        <end position="269"/>
    </location>
</feature>
<name>A0ABQ4ZU70_9ASTR</name>
<dbReference type="PROSITE" id="PS00141">
    <property type="entry name" value="ASP_PROTEASE"/>
    <property type="match status" value="1"/>
</dbReference>
<proteinExistence type="predicted"/>
<dbReference type="CDD" id="cd09274">
    <property type="entry name" value="RNase_HI_RT_Ty3"/>
    <property type="match status" value="1"/>
</dbReference>
<dbReference type="Pfam" id="PF08284">
    <property type="entry name" value="RVP_2"/>
    <property type="match status" value="1"/>
</dbReference>
<keyword evidence="7 11" id="KW-0695">RNA-directed DNA polymerase</keyword>
<dbReference type="EC" id="2.7.7.49" evidence="1"/>
<accession>A0ABQ4ZU70</accession>
<sequence>MQGLTLRAVKTCDEFTQRGEAWNVELDNQMTWMQTSTIERFWFESRNACLVMAGRSTRSNTANNANPPNETADEVTVQIKERPYTKLQYQNSSGLLTGAKNFSAQKGAVESQVEFAASMLQGRALTWWNTLVQTRGRAVAIAQPWEDFKKLLMEEYCPNDEVKKLESEFWNHKMVGSDIDGYTARFHELAKLVPHMVTPENQRSAVSMANCLTTDGIKDGTFKKRENAGNKSDQNRDRGRDDRNKRQRSGRNFAVTAPEQGQGPRQYAGQQPKCAKCNFHHSGNCPVCRRCNQVGHFTRYYTGKDSNERPMPTCFECGDPNHFRRNCLRMNRATTSGGNRPNPVLAIEGNTNQGNNRNRAQGRAFGLGVAEALQDPNVVTGTFSLNDHFATVLFDSGADYSFISANFLPLINMKPSVISPGFEIEIASGVKVEINKIIRGCRLELKGHTFIIDLIPFGYGSFDVIVGMDWLSKLRAKIVCYEKIVQIPLSNGSILEVHGERPEGNLKQLKTMKVNEPKLEDIPVVRDFPGVFPEDLSGLPPPRELEFRIDLIPGAMPVAKSPYRLAPTEMQELSNQLKVLQDKDYRELNKLTIKNRYPLPRIDDLFDQLQGSRYFSKIDLRSGYHQLRVREEDIPKTAFRTRYGHFEFTAMSFSLTNAPAVFMDLMNRVLNSKGIHVDPSKIEAVKNWKPPKTPTEIRSFLGLAGYYRRFIANFSRIAKPLTLLTQKNKKFKWGDEQENAFQTQKDMLYDASILALPEGTDDFVVYCDAMNQGFGCVLMQRNKVIAYASRQLKIHEKNYTTHDLELGVVVFALKMWRHYLYGTKSVIYTDHKSLQHILDQKELNMCQRQWIKLFSNYDCEIRYHPGKANVVADALSRKERMKPRRARAMSMTIHSSLKARILVAQIEASKANHEDYKMEIFARLYLNEIVGRHGVLVSIISDHDKEVKIDDKLHFVEKPVKIMDHEVKKLNKSQIPIVKVCWNPRRGPELTWEREDEMKRKYPQLFASAMA</sequence>
<evidence type="ECO:0000256" key="2">
    <source>
        <dbReference type="ARBA" id="ARBA00022679"/>
    </source>
</evidence>
<dbReference type="SUPFAM" id="SSF50630">
    <property type="entry name" value="Acid proteases"/>
    <property type="match status" value="1"/>
</dbReference>
<dbReference type="PROSITE" id="PS50158">
    <property type="entry name" value="ZF_CCHC"/>
    <property type="match status" value="1"/>
</dbReference>
<dbReference type="InterPro" id="IPR043502">
    <property type="entry name" value="DNA/RNA_pol_sf"/>
</dbReference>
<keyword evidence="8" id="KW-0479">Metal-binding</keyword>
<evidence type="ECO:0000256" key="8">
    <source>
        <dbReference type="PROSITE-ProRule" id="PRU00047"/>
    </source>
</evidence>
<evidence type="ECO:0000256" key="3">
    <source>
        <dbReference type="ARBA" id="ARBA00022695"/>
    </source>
</evidence>
<dbReference type="CDD" id="cd00303">
    <property type="entry name" value="retropepsin_like"/>
    <property type="match status" value="1"/>
</dbReference>
<dbReference type="Gene3D" id="4.10.60.10">
    <property type="entry name" value="Zinc finger, CCHC-type"/>
    <property type="match status" value="1"/>
</dbReference>
<dbReference type="Gene3D" id="3.30.70.270">
    <property type="match status" value="2"/>
</dbReference>
<dbReference type="Gene3D" id="3.10.10.10">
    <property type="entry name" value="HIV Type 1 Reverse Transcriptase, subunit A, domain 1"/>
    <property type="match status" value="1"/>
</dbReference>
<keyword evidence="8" id="KW-0863">Zinc-finger</keyword>
<organism evidence="11 12">
    <name type="scientific">Tanacetum coccineum</name>
    <dbReference type="NCBI Taxonomy" id="301880"/>
    <lineage>
        <taxon>Eukaryota</taxon>
        <taxon>Viridiplantae</taxon>
        <taxon>Streptophyta</taxon>
        <taxon>Embryophyta</taxon>
        <taxon>Tracheophyta</taxon>
        <taxon>Spermatophyta</taxon>
        <taxon>Magnoliopsida</taxon>
        <taxon>eudicotyledons</taxon>
        <taxon>Gunneridae</taxon>
        <taxon>Pentapetalae</taxon>
        <taxon>asterids</taxon>
        <taxon>campanulids</taxon>
        <taxon>Asterales</taxon>
        <taxon>Asteraceae</taxon>
        <taxon>Asteroideae</taxon>
        <taxon>Anthemideae</taxon>
        <taxon>Anthemidinae</taxon>
        <taxon>Tanacetum</taxon>
    </lineage>
</organism>
<evidence type="ECO:0000313" key="12">
    <source>
        <dbReference type="Proteomes" id="UP001151760"/>
    </source>
</evidence>
<comment type="caution">
    <text evidence="11">The sequence shown here is derived from an EMBL/GenBank/DDBJ whole genome shotgun (WGS) entry which is preliminary data.</text>
</comment>
<evidence type="ECO:0000256" key="7">
    <source>
        <dbReference type="ARBA" id="ARBA00022918"/>
    </source>
</evidence>
<dbReference type="PANTHER" id="PTHR37984">
    <property type="entry name" value="PROTEIN CBG26694"/>
    <property type="match status" value="1"/>
</dbReference>
<keyword evidence="5" id="KW-0255">Endonuclease</keyword>
<dbReference type="InterPro" id="IPR001878">
    <property type="entry name" value="Znf_CCHC"/>
</dbReference>
<keyword evidence="6" id="KW-0378">Hydrolase</keyword>
<dbReference type="InterPro" id="IPR001969">
    <property type="entry name" value="Aspartic_peptidase_AS"/>
</dbReference>
<dbReference type="InterPro" id="IPR050951">
    <property type="entry name" value="Retrovirus_Pol_polyprotein"/>
</dbReference>
<dbReference type="InterPro" id="IPR005162">
    <property type="entry name" value="Retrotrans_gag_dom"/>
</dbReference>
<keyword evidence="12" id="KW-1185">Reference proteome</keyword>
<dbReference type="InterPro" id="IPR000477">
    <property type="entry name" value="RT_dom"/>
</dbReference>
<dbReference type="InterPro" id="IPR041373">
    <property type="entry name" value="RT_RNaseH"/>
</dbReference>
<dbReference type="Gene3D" id="2.40.70.10">
    <property type="entry name" value="Acid Proteases"/>
    <property type="match status" value="1"/>
</dbReference>
<feature type="domain" description="CCHC-type" evidence="10">
    <location>
        <begin position="314"/>
        <end position="327"/>
    </location>
</feature>
<keyword evidence="3" id="KW-0548">Nucleotidyltransferase</keyword>
<dbReference type="Pfam" id="PF00078">
    <property type="entry name" value="RVT_1"/>
    <property type="match status" value="1"/>
</dbReference>
<dbReference type="CDD" id="cd01647">
    <property type="entry name" value="RT_LTR"/>
    <property type="match status" value="1"/>
</dbReference>
<dbReference type="GO" id="GO:0003964">
    <property type="term" value="F:RNA-directed DNA polymerase activity"/>
    <property type="evidence" value="ECO:0007669"/>
    <property type="project" value="UniProtKB-KW"/>
</dbReference>
<feature type="compositionally biased region" description="Basic and acidic residues" evidence="9">
    <location>
        <begin position="219"/>
        <end position="244"/>
    </location>
</feature>
<keyword evidence="8" id="KW-0862">Zinc</keyword>
<evidence type="ECO:0000256" key="4">
    <source>
        <dbReference type="ARBA" id="ARBA00022722"/>
    </source>
</evidence>
<evidence type="ECO:0000256" key="5">
    <source>
        <dbReference type="ARBA" id="ARBA00022759"/>
    </source>
</evidence>
<protein>
    <recommendedName>
        <fullName evidence="1">RNA-directed DNA polymerase</fullName>
        <ecNumber evidence="1">2.7.7.49</ecNumber>
    </recommendedName>
</protein>
<dbReference type="InterPro" id="IPR043128">
    <property type="entry name" value="Rev_trsase/Diguanyl_cyclase"/>
</dbReference>
<keyword evidence="2" id="KW-0808">Transferase</keyword>
<dbReference type="SUPFAM" id="SSF56672">
    <property type="entry name" value="DNA/RNA polymerases"/>
    <property type="match status" value="1"/>
</dbReference>
<evidence type="ECO:0000256" key="1">
    <source>
        <dbReference type="ARBA" id="ARBA00012493"/>
    </source>
</evidence>